<gene>
    <name evidence="2" type="ORF">Taro_017088</name>
</gene>
<protein>
    <submittedName>
        <fullName evidence="2">Uncharacterized protein</fullName>
    </submittedName>
</protein>
<organism evidence="2 3">
    <name type="scientific">Colocasia esculenta</name>
    <name type="common">Wild taro</name>
    <name type="synonym">Arum esculentum</name>
    <dbReference type="NCBI Taxonomy" id="4460"/>
    <lineage>
        <taxon>Eukaryota</taxon>
        <taxon>Viridiplantae</taxon>
        <taxon>Streptophyta</taxon>
        <taxon>Embryophyta</taxon>
        <taxon>Tracheophyta</taxon>
        <taxon>Spermatophyta</taxon>
        <taxon>Magnoliopsida</taxon>
        <taxon>Liliopsida</taxon>
        <taxon>Araceae</taxon>
        <taxon>Aroideae</taxon>
        <taxon>Colocasieae</taxon>
        <taxon>Colocasia</taxon>
    </lineage>
</organism>
<proteinExistence type="predicted"/>
<evidence type="ECO:0000313" key="3">
    <source>
        <dbReference type="Proteomes" id="UP000652761"/>
    </source>
</evidence>
<feature type="compositionally biased region" description="Low complexity" evidence="1">
    <location>
        <begin position="119"/>
        <end position="136"/>
    </location>
</feature>
<dbReference type="Proteomes" id="UP000652761">
    <property type="component" value="Unassembled WGS sequence"/>
</dbReference>
<accession>A0A843UM78</accession>
<name>A0A843UM78_COLES</name>
<reference evidence="2" key="1">
    <citation type="submission" date="2017-07" db="EMBL/GenBank/DDBJ databases">
        <title>Taro Niue Genome Assembly and Annotation.</title>
        <authorList>
            <person name="Atibalentja N."/>
            <person name="Keating K."/>
            <person name="Fields C.J."/>
        </authorList>
    </citation>
    <scope>NUCLEOTIDE SEQUENCE</scope>
    <source>
        <strain evidence="2">Niue_2</strain>
        <tissue evidence="2">Leaf</tissue>
    </source>
</reference>
<evidence type="ECO:0000256" key="1">
    <source>
        <dbReference type="SAM" id="MobiDB-lite"/>
    </source>
</evidence>
<dbReference type="AlphaFoldDB" id="A0A843UM78"/>
<keyword evidence="3" id="KW-1185">Reference proteome</keyword>
<sequence>MQTEKAHSERISNPRRDERTFPWQKKVMALVTHERFAGVGEGSPGWERGFHLGDVWRRRIKEEGDESYLVRWMEPSLRWFTTAGGDTKPGDNAAASNSYNFTLLVKQWKRQHTTVGVASSKQRSSSNRSHSNSSSNKKQKEARVRSGRFARRGEGCFYSPVGFPCTMARQPSRCRGVLLTPLEEFKQYLSTVIRWLSTDEGRLSTNEVYLSISTEISEILGFGSRIPVDNTCRQLLLSQQFEVLGDWVCRQLSFACRQPPVLLSEMTLSSI</sequence>
<evidence type="ECO:0000313" key="2">
    <source>
        <dbReference type="EMBL" id="MQL84575.1"/>
    </source>
</evidence>
<dbReference type="EMBL" id="NMUH01000771">
    <property type="protein sequence ID" value="MQL84575.1"/>
    <property type="molecule type" value="Genomic_DNA"/>
</dbReference>
<feature type="region of interest" description="Disordered" evidence="1">
    <location>
        <begin position="115"/>
        <end position="146"/>
    </location>
</feature>
<comment type="caution">
    <text evidence="2">The sequence shown here is derived from an EMBL/GenBank/DDBJ whole genome shotgun (WGS) entry which is preliminary data.</text>
</comment>